<comment type="cofactor">
    <cofactor evidence="2 20">
        <name>Zn(2+)</name>
        <dbReference type="ChEBI" id="CHEBI:29105"/>
    </cofactor>
</comment>
<evidence type="ECO:0000259" key="21">
    <source>
        <dbReference type="PROSITE" id="PS50970"/>
    </source>
</evidence>
<dbReference type="Gene3D" id="3.40.50.280">
    <property type="entry name" value="Cobalamin-binding domain"/>
    <property type="match status" value="1"/>
</dbReference>
<comment type="function">
    <text evidence="18">Catalyzes the transfer of a methyl group from methyl-cobalamin to homocysteine, yielding enzyme-bound cob(I)alamin and methionine. Subsequently, remethylates the cofactor using methyltetrahydrofolate.</text>
</comment>
<dbReference type="SUPFAM" id="SSF82282">
    <property type="entry name" value="Homocysteine S-methyltransferase"/>
    <property type="match status" value="1"/>
</dbReference>
<evidence type="ECO:0000256" key="17">
    <source>
        <dbReference type="ARBA" id="ARBA00023285"/>
    </source>
</evidence>
<evidence type="ECO:0000256" key="13">
    <source>
        <dbReference type="ARBA" id="ARBA00022691"/>
    </source>
</evidence>
<dbReference type="EC" id="2.1.1.13" evidence="7"/>
<dbReference type="EMBL" id="UWJD01000001">
    <property type="protein sequence ID" value="VCT83972.1"/>
    <property type="molecule type" value="Genomic_DNA"/>
</dbReference>
<dbReference type="Pfam" id="PF02310">
    <property type="entry name" value="B12-binding"/>
    <property type="match status" value="1"/>
</dbReference>
<feature type="domain" description="B12-binding" evidence="23">
    <location>
        <begin position="693"/>
        <end position="813"/>
    </location>
</feature>
<dbReference type="AlphaFoldDB" id="A0A650MBQ5"/>
<dbReference type="InterPro" id="IPR036589">
    <property type="entry name" value="HCY_dom_sf"/>
</dbReference>
<feature type="domain" description="Pterin-binding" evidence="22">
    <location>
        <begin position="325"/>
        <end position="569"/>
    </location>
</feature>
<dbReference type="InterPro" id="IPR000489">
    <property type="entry name" value="Pterin-binding_dom"/>
</dbReference>
<keyword evidence="9 20" id="KW-0489">Methyltransferase</keyword>
<evidence type="ECO:0000259" key="24">
    <source>
        <dbReference type="PROSITE" id="PS51337"/>
    </source>
</evidence>
<dbReference type="SUPFAM" id="SSF47644">
    <property type="entry name" value="Methionine synthase domain"/>
    <property type="match status" value="1"/>
</dbReference>
<dbReference type="Pfam" id="PF02607">
    <property type="entry name" value="B12-binding_2"/>
    <property type="match status" value="1"/>
</dbReference>
<dbReference type="InterPro" id="IPR006158">
    <property type="entry name" value="Cobalamin-bd"/>
</dbReference>
<dbReference type="NCBIfam" id="NF005719">
    <property type="entry name" value="PRK07535.1"/>
    <property type="match status" value="1"/>
</dbReference>
<evidence type="ECO:0000256" key="9">
    <source>
        <dbReference type="ARBA" id="ARBA00022603"/>
    </source>
</evidence>
<dbReference type="GO" id="GO:0032259">
    <property type="term" value="P:methylation"/>
    <property type="evidence" value="ECO:0007669"/>
    <property type="project" value="UniProtKB-KW"/>
</dbReference>
<dbReference type="PIRSF" id="PIRSF037472">
    <property type="entry name" value="DHPS_mtfrase"/>
    <property type="match status" value="1"/>
</dbReference>
<evidence type="ECO:0000256" key="19">
    <source>
        <dbReference type="ARBA" id="ARBA00031040"/>
    </source>
</evidence>
<feature type="binding site" evidence="20">
    <location>
        <position position="216"/>
    </location>
    <ligand>
        <name>Zn(2+)</name>
        <dbReference type="ChEBI" id="CHEBI:29105"/>
    </ligand>
</feature>
<evidence type="ECO:0000256" key="2">
    <source>
        <dbReference type="ARBA" id="ARBA00001947"/>
    </source>
</evidence>
<comment type="catalytic activity">
    <reaction evidence="1">
        <text>(6S)-5-methyl-5,6,7,8-tetrahydrofolate + L-homocysteine = (6S)-5,6,7,8-tetrahydrofolate + L-methionine</text>
        <dbReference type="Rhea" id="RHEA:11172"/>
        <dbReference type="ChEBI" id="CHEBI:18608"/>
        <dbReference type="ChEBI" id="CHEBI:57453"/>
        <dbReference type="ChEBI" id="CHEBI:57844"/>
        <dbReference type="ChEBI" id="CHEBI:58199"/>
        <dbReference type="EC" id="2.1.1.13"/>
    </reaction>
</comment>
<dbReference type="SMART" id="SM01018">
    <property type="entry name" value="B12-binding_2"/>
    <property type="match status" value="1"/>
</dbReference>
<dbReference type="GO" id="GO:0050667">
    <property type="term" value="P:homocysteine metabolic process"/>
    <property type="evidence" value="ECO:0007669"/>
    <property type="project" value="TreeGrafter"/>
</dbReference>
<dbReference type="PANTHER" id="PTHR45833:SF1">
    <property type="entry name" value="METHIONINE SYNTHASE"/>
    <property type="match status" value="1"/>
</dbReference>
<dbReference type="PROSITE" id="PS50972">
    <property type="entry name" value="PTERIN_BINDING"/>
    <property type="match status" value="1"/>
</dbReference>
<evidence type="ECO:0000259" key="23">
    <source>
        <dbReference type="PROSITE" id="PS51332"/>
    </source>
</evidence>
<dbReference type="Proteomes" id="UP000789738">
    <property type="component" value="Unassembled WGS sequence"/>
</dbReference>
<dbReference type="FunFam" id="3.40.50.280:FF:000003">
    <property type="entry name" value="Dimethylamine methyltransferase corrinoid protein"/>
    <property type="match status" value="1"/>
</dbReference>
<dbReference type="Pfam" id="PF02574">
    <property type="entry name" value="S-methyl_trans"/>
    <property type="match status" value="1"/>
</dbReference>
<dbReference type="PROSITE" id="PS50970">
    <property type="entry name" value="HCY"/>
    <property type="match status" value="1"/>
</dbReference>
<evidence type="ECO:0000256" key="6">
    <source>
        <dbReference type="ARBA" id="ARBA00010854"/>
    </source>
</evidence>
<keyword evidence="12 20" id="KW-0808">Transferase</keyword>
<dbReference type="InterPro" id="IPR036594">
    <property type="entry name" value="Meth_synthase_dom"/>
</dbReference>
<comment type="pathway">
    <text evidence="4">Amino-acid biosynthesis; L-methionine biosynthesis via de novo pathway; L-methionine from L-homocysteine (MetH route): step 1/1.</text>
</comment>
<sequence>MKTVVLEERAKVVGLKEFIKNNILIFDGAMGTMLQKKGLKLGENPELLNITSPSIIEDIHREYIENGANVITTNTFGANELKLKLCNMEVEEAVSAAVNIAKKAKGNSAAYIALDIGPIGELLEPMGTLSFDRAYEIFKRQIVEGVKCGVDIILLETMTDLYELKAAILAAKENSDLPIFATMTFEENGRTFTGCSPESMVLVLEGLGVDALGVNCSLGPNQLKPVIEEICSLSNIPVMVQPNAGLPTLSIGNETKYDVTKEEFAETLCGFVDKGVRIIGGCCGTTPEYIRELCIRTRNIELKNKEINYYSAVCTPSKVVRIDRIRIVGERINPTGKKLFKQALINDDLDYILNTAVAQVEGGAHILDVNVGLPEIDEPNMMHKVVKEIQGILDIPLQIDSSDVNAIETGLRYYNGKPILNSVNGEDKVLERILPLVKKYGANVVGLTLDEKGIPPKAEDRFKIAEKIVNKAIEYGIRKEDVFIDCLVLTVSAQQEEVQETLKAVRMVKERLGVKTLLGVSNISFGLPNRQFINETFLALALGNGLDLPIMNPNETGMMRIVDTYNVLYNYDKGSEKYIDKYANVKISTTTSLNDSKDNNKISDKNEIRNLKGIVIKGLKEEAKNATVELLNTLKPLEVVNEYLIPALDEVGEKYEKGELFLPQLIQAAETVKNSFTVLKAEIAKSNTENISKGKIIVATVKGDIHDIGKNIVKVILENYGYEMIDLGKDVPIETVVEEARKHNVKLVGLSALMTTTLRSMEETIKALKDDGYDGKVFVGGAVLTPDYAEQIGADFYAKDAKESVEIAKKILG</sequence>
<keyword evidence="11" id="KW-0846">Cobalamin</keyword>
<evidence type="ECO:0000313" key="26">
    <source>
        <dbReference type="EMBL" id="VCT83972.1"/>
    </source>
</evidence>
<name>A0A650MBQ5_9CLOT</name>
<evidence type="ECO:0000256" key="12">
    <source>
        <dbReference type="ARBA" id="ARBA00022679"/>
    </source>
</evidence>
<accession>A0A650MBQ5</accession>
<dbReference type="GO" id="GO:0008705">
    <property type="term" value="F:methionine synthase activity"/>
    <property type="evidence" value="ECO:0007669"/>
    <property type="project" value="UniProtKB-EC"/>
</dbReference>
<dbReference type="InterPro" id="IPR050554">
    <property type="entry name" value="Met_Synthase/Corrinoid"/>
</dbReference>
<dbReference type="InterPro" id="IPR003726">
    <property type="entry name" value="HCY_dom"/>
</dbReference>
<protein>
    <recommendedName>
        <fullName evidence="8">Methionine synthase</fullName>
        <ecNumber evidence="7">2.1.1.13</ecNumber>
    </recommendedName>
    <alternativeName>
        <fullName evidence="19">5-methyltetrahydrofolate--homocysteine methyltransferase</fullName>
    </alternativeName>
</protein>
<evidence type="ECO:0000313" key="27">
    <source>
        <dbReference type="Proteomes" id="UP000431451"/>
    </source>
</evidence>
<dbReference type="Gene3D" id="3.20.20.20">
    <property type="entry name" value="Dihydropteroate synthase-like"/>
    <property type="match status" value="1"/>
</dbReference>
<dbReference type="InterPro" id="IPR036724">
    <property type="entry name" value="Cobalamin-bd_sf"/>
</dbReference>
<evidence type="ECO:0000256" key="8">
    <source>
        <dbReference type="ARBA" id="ARBA00013998"/>
    </source>
</evidence>
<dbReference type="Gene3D" id="1.10.1240.10">
    <property type="entry name" value="Methionine synthase domain"/>
    <property type="match status" value="1"/>
</dbReference>
<feature type="binding site" evidence="20">
    <location>
        <position position="283"/>
    </location>
    <ligand>
        <name>Zn(2+)</name>
        <dbReference type="ChEBI" id="CHEBI:29105"/>
    </ligand>
</feature>
<dbReference type="InterPro" id="IPR011005">
    <property type="entry name" value="Dihydropteroate_synth-like_sf"/>
</dbReference>
<dbReference type="SUPFAM" id="SSF52242">
    <property type="entry name" value="Cobalamin (vitamin B12)-binding domain"/>
    <property type="match status" value="1"/>
</dbReference>
<dbReference type="GO" id="GO:0031419">
    <property type="term" value="F:cobalamin binding"/>
    <property type="evidence" value="ECO:0007669"/>
    <property type="project" value="UniProtKB-KW"/>
</dbReference>
<feature type="binding site" evidence="20">
    <location>
        <position position="282"/>
    </location>
    <ligand>
        <name>Zn(2+)</name>
        <dbReference type="ChEBI" id="CHEBI:29105"/>
    </ligand>
</feature>
<evidence type="ECO:0000256" key="5">
    <source>
        <dbReference type="ARBA" id="ARBA00010398"/>
    </source>
</evidence>
<dbReference type="GO" id="GO:0046872">
    <property type="term" value="F:metal ion binding"/>
    <property type="evidence" value="ECO:0007669"/>
    <property type="project" value="UniProtKB-KW"/>
</dbReference>
<reference evidence="26 27" key="1">
    <citation type="submission" date="2018-06" db="EMBL/GenBank/DDBJ databases">
        <authorList>
            <consortium name="IHU Genomes"/>
        </authorList>
    </citation>
    <scope>NUCLEOTIDE SEQUENCE [LARGE SCALE GENOMIC DNA]</scope>
    <source>
        <strain evidence="26 27">NEC25</strain>
    </source>
</reference>
<evidence type="ECO:0000256" key="4">
    <source>
        <dbReference type="ARBA" id="ARBA00005178"/>
    </source>
</evidence>
<dbReference type="Proteomes" id="UP000431451">
    <property type="component" value="Unassembled WGS sequence"/>
</dbReference>
<dbReference type="PROSITE" id="PS51337">
    <property type="entry name" value="B12_BINDING_NTER"/>
    <property type="match status" value="1"/>
</dbReference>
<keyword evidence="13" id="KW-0949">S-adenosyl-L-methionine</keyword>
<comment type="cofactor">
    <cofactor evidence="3">
        <name>methylcob(III)alamin</name>
        <dbReference type="ChEBI" id="CHEBI:28115"/>
    </cofactor>
</comment>
<dbReference type="Pfam" id="PF00809">
    <property type="entry name" value="Pterin_bind"/>
    <property type="match status" value="1"/>
</dbReference>
<keyword evidence="16" id="KW-0486">Methionine biosynthesis</keyword>
<organism evidence="26 27">
    <name type="scientific">Clostridium neonatale</name>
    <dbReference type="NCBI Taxonomy" id="137838"/>
    <lineage>
        <taxon>Bacteria</taxon>
        <taxon>Bacillati</taxon>
        <taxon>Bacillota</taxon>
        <taxon>Clostridia</taxon>
        <taxon>Eubacteriales</taxon>
        <taxon>Clostridiaceae</taxon>
        <taxon>Clostridium</taxon>
    </lineage>
</organism>
<dbReference type="EMBL" id="CAKJVE010000004">
    <property type="protein sequence ID" value="CAG9709118.1"/>
    <property type="molecule type" value="Genomic_DNA"/>
</dbReference>
<keyword evidence="14 20" id="KW-0479">Metal-binding</keyword>
<dbReference type="PANTHER" id="PTHR45833">
    <property type="entry name" value="METHIONINE SYNTHASE"/>
    <property type="match status" value="1"/>
</dbReference>
<proteinExistence type="inferred from homology"/>
<evidence type="ECO:0000256" key="11">
    <source>
        <dbReference type="ARBA" id="ARBA00022628"/>
    </source>
</evidence>
<keyword evidence="10" id="KW-0028">Amino-acid biosynthesis</keyword>
<evidence type="ECO:0000256" key="18">
    <source>
        <dbReference type="ARBA" id="ARBA00025552"/>
    </source>
</evidence>
<dbReference type="CDD" id="cd02070">
    <property type="entry name" value="corrinoid_protein_B12-BD"/>
    <property type="match status" value="1"/>
</dbReference>
<evidence type="ECO:0000256" key="16">
    <source>
        <dbReference type="ARBA" id="ARBA00023167"/>
    </source>
</evidence>
<evidence type="ECO:0000313" key="25">
    <source>
        <dbReference type="EMBL" id="CAG9709118.1"/>
    </source>
</evidence>
<comment type="similarity">
    <text evidence="5">Belongs to the vitamin-B12 dependent methionine synthase family.</text>
</comment>
<evidence type="ECO:0000256" key="7">
    <source>
        <dbReference type="ARBA" id="ARBA00012032"/>
    </source>
</evidence>
<dbReference type="SUPFAM" id="SSF51717">
    <property type="entry name" value="Dihydropteroate synthetase-like"/>
    <property type="match status" value="1"/>
</dbReference>
<reference evidence="25" key="2">
    <citation type="submission" date="2021-10" db="EMBL/GenBank/DDBJ databases">
        <authorList>
            <person name="Mesa V."/>
        </authorList>
    </citation>
    <scope>NUCLEOTIDE SEQUENCE</scope>
    <source>
        <strain evidence="25">CC3_PB</strain>
    </source>
</reference>
<gene>
    <name evidence="26" type="primary">metH</name>
    <name evidence="25" type="ORF">CNEO_43969</name>
    <name evidence="26" type="ORF">CNEONATNEC25_01570</name>
</gene>
<evidence type="ECO:0000256" key="1">
    <source>
        <dbReference type="ARBA" id="ARBA00001700"/>
    </source>
</evidence>
<dbReference type="GO" id="GO:0046653">
    <property type="term" value="P:tetrahydrofolate metabolic process"/>
    <property type="evidence" value="ECO:0007669"/>
    <property type="project" value="TreeGrafter"/>
</dbReference>
<evidence type="ECO:0000259" key="22">
    <source>
        <dbReference type="PROSITE" id="PS50972"/>
    </source>
</evidence>
<keyword evidence="17" id="KW-0170">Cobalt</keyword>
<evidence type="ECO:0000256" key="15">
    <source>
        <dbReference type="ARBA" id="ARBA00022833"/>
    </source>
</evidence>
<evidence type="ECO:0000256" key="20">
    <source>
        <dbReference type="PROSITE-ProRule" id="PRU00333"/>
    </source>
</evidence>
<dbReference type="Gene3D" id="3.20.20.330">
    <property type="entry name" value="Homocysteine-binding-like domain"/>
    <property type="match status" value="1"/>
</dbReference>
<dbReference type="UniPathway" id="UPA00051">
    <property type="reaction ID" value="UER00081"/>
</dbReference>
<dbReference type="GO" id="GO:0005829">
    <property type="term" value="C:cytosol"/>
    <property type="evidence" value="ECO:0007669"/>
    <property type="project" value="TreeGrafter"/>
</dbReference>
<feature type="domain" description="Hcy-binding" evidence="21">
    <location>
        <begin position="12"/>
        <end position="297"/>
    </location>
</feature>
<feature type="domain" description="B12-binding N-terminal" evidence="24">
    <location>
        <begin position="598"/>
        <end position="691"/>
    </location>
</feature>
<evidence type="ECO:0000256" key="3">
    <source>
        <dbReference type="ARBA" id="ARBA00001956"/>
    </source>
</evidence>
<keyword evidence="15 20" id="KW-0862">Zinc</keyword>
<comment type="similarity">
    <text evidence="6">Belongs to the methylamine corrinoid protein family.</text>
</comment>
<dbReference type="InterPro" id="IPR017215">
    <property type="entry name" value="MetH_bac"/>
</dbReference>
<evidence type="ECO:0000256" key="14">
    <source>
        <dbReference type="ARBA" id="ARBA00022723"/>
    </source>
</evidence>
<evidence type="ECO:0000256" key="10">
    <source>
        <dbReference type="ARBA" id="ARBA00022605"/>
    </source>
</evidence>
<dbReference type="PROSITE" id="PS51332">
    <property type="entry name" value="B12_BINDING"/>
    <property type="match status" value="1"/>
</dbReference>
<dbReference type="InterPro" id="IPR003759">
    <property type="entry name" value="Cbl-bd_cap"/>
</dbReference>